<proteinExistence type="predicted"/>
<dbReference type="EMBL" id="UGOA01000001">
    <property type="protein sequence ID" value="STX41508.1"/>
    <property type="molecule type" value="Genomic_DNA"/>
</dbReference>
<protein>
    <recommendedName>
        <fullName evidence="3">SidC homolog</fullName>
    </recommendedName>
</protein>
<dbReference type="Proteomes" id="UP000254677">
    <property type="component" value="Unassembled WGS sequence"/>
</dbReference>
<keyword evidence="2" id="KW-1185">Reference proteome</keyword>
<organism evidence="1 2">
    <name type="scientific">Legionella donaldsonii</name>
    <dbReference type="NCBI Taxonomy" id="45060"/>
    <lineage>
        <taxon>Bacteria</taxon>
        <taxon>Pseudomonadati</taxon>
        <taxon>Pseudomonadota</taxon>
        <taxon>Gammaproteobacteria</taxon>
        <taxon>Legionellales</taxon>
        <taxon>Legionellaceae</taxon>
        <taxon>Legionella</taxon>
    </lineage>
</organism>
<evidence type="ECO:0000313" key="2">
    <source>
        <dbReference type="Proteomes" id="UP000254677"/>
    </source>
</evidence>
<sequence length="316" mass="36054">MELMQIIKESSPIAKALHHAAYARQEDVTALLALLQSNPNLLLQTGNVKTPGGHEIREVTIYEFLLGAGDYELAKMVQGYFAEIDGGEEERVRQYGRYKPYIDNLLNQKPYDLSPLIELIKKATPQEIQALLNKDRSGETVLCKALDQFRKDWAPQVLTTPCMHYNYASLKHTFEILAREWDSLYQTSGNNYDMIDLVWRQLIGFEMRRLPGIDRCVMAQSLYGVIEENKDCTRSYTFKDYYLKLAHAFPITDCDDSFDGLGGDFSVSIFAGRVFVRATDAPGWWLIGKLMSNKNIKLAELMHPQPAHQQSPCVIF</sequence>
<reference evidence="1 2" key="1">
    <citation type="submission" date="2018-06" db="EMBL/GenBank/DDBJ databases">
        <authorList>
            <consortium name="Pathogen Informatics"/>
            <person name="Doyle S."/>
        </authorList>
    </citation>
    <scope>NUCLEOTIDE SEQUENCE [LARGE SCALE GENOMIC DNA]</scope>
    <source>
        <strain evidence="1 2">NCTC13292</strain>
    </source>
</reference>
<gene>
    <name evidence="1" type="ORF">NCTC13292_01006</name>
</gene>
<dbReference type="AlphaFoldDB" id="A0A378J2K9"/>
<evidence type="ECO:0000313" key="1">
    <source>
        <dbReference type="EMBL" id="STX41508.1"/>
    </source>
</evidence>
<accession>A0A378J2K9</accession>
<name>A0A378J2K9_9GAMM</name>
<evidence type="ECO:0008006" key="3">
    <source>
        <dbReference type="Google" id="ProtNLM"/>
    </source>
</evidence>